<proteinExistence type="predicted"/>
<accession>A0ACC1QQT8</accession>
<evidence type="ECO:0000313" key="1">
    <source>
        <dbReference type="EMBL" id="KAJ3488307.1"/>
    </source>
</evidence>
<sequence length="283" mass="31452">MFTSRTGKPKGGPQIHADVVLLRNGTTLNLAKVDGDADYQASMERRPCAGRFGASTLDELETVFIPTLRTLKERSEAMLQRRIEDVHYATPWITELRKPNNDEDDSFVVGQSPGLTKPFSYDGITLAYVPMHVNEANAVMAASGRMADIEARILSYVTPWHLMTPTFVKTILISGEAAATNPDFSVRGAVGPAKAPGAAQQHRRRPRLMDHDYYGHQHVRGIDSMEIVVAEDGVFDAAKGAAMWMRTNFWGFCDDVDIDAMDLASQEHYEKNGVKWPSFFSED</sequence>
<comment type="caution">
    <text evidence="1">The sequence shown here is derived from an EMBL/GenBank/DDBJ whole genome shotgun (WGS) entry which is preliminary data.</text>
</comment>
<evidence type="ECO:0000313" key="2">
    <source>
        <dbReference type="Proteomes" id="UP001148737"/>
    </source>
</evidence>
<dbReference type="Proteomes" id="UP001148737">
    <property type="component" value="Unassembled WGS sequence"/>
</dbReference>
<name>A0ACC1QQT8_9HYPO</name>
<reference evidence="1" key="1">
    <citation type="submission" date="2022-07" db="EMBL/GenBank/DDBJ databases">
        <title>Genome Sequence of Lecanicillium saksenae.</title>
        <authorList>
            <person name="Buettner E."/>
        </authorList>
    </citation>
    <scope>NUCLEOTIDE SEQUENCE</scope>
    <source>
        <strain evidence="1">VT-O1</strain>
    </source>
</reference>
<keyword evidence="2" id="KW-1185">Reference proteome</keyword>
<organism evidence="1 2">
    <name type="scientific">Lecanicillium saksenae</name>
    <dbReference type="NCBI Taxonomy" id="468837"/>
    <lineage>
        <taxon>Eukaryota</taxon>
        <taxon>Fungi</taxon>
        <taxon>Dikarya</taxon>
        <taxon>Ascomycota</taxon>
        <taxon>Pezizomycotina</taxon>
        <taxon>Sordariomycetes</taxon>
        <taxon>Hypocreomycetidae</taxon>
        <taxon>Hypocreales</taxon>
        <taxon>Cordycipitaceae</taxon>
        <taxon>Lecanicillium</taxon>
    </lineage>
</organism>
<dbReference type="EMBL" id="JANAKD010000795">
    <property type="protein sequence ID" value="KAJ3488307.1"/>
    <property type="molecule type" value="Genomic_DNA"/>
</dbReference>
<protein>
    <submittedName>
        <fullName evidence="1">Uncharacterized protein</fullName>
    </submittedName>
</protein>
<gene>
    <name evidence="1" type="ORF">NLG97_g6221</name>
</gene>